<feature type="compositionally biased region" description="Basic and acidic residues" evidence="1">
    <location>
        <begin position="441"/>
        <end position="451"/>
    </location>
</feature>
<proteinExistence type="predicted"/>
<keyword evidence="2" id="KW-1133">Transmembrane helix</keyword>
<dbReference type="Proteomes" id="UP000774617">
    <property type="component" value="Unassembled WGS sequence"/>
</dbReference>
<comment type="caution">
    <text evidence="4">The sequence shown here is derived from an EMBL/GenBank/DDBJ whole genome shotgun (WGS) entry which is preliminary data.</text>
</comment>
<gene>
    <name evidence="4" type="ORF">B0J12DRAFT_311058</name>
</gene>
<evidence type="ECO:0000256" key="1">
    <source>
        <dbReference type="SAM" id="MobiDB-lite"/>
    </source>
</evidence>
<feature type="transmembrane region" description="Helical" evidence="2">
    <location>
        <begin position="26"/>
        <end position="53"/>
    </location>
</feature>
<dbReference type="InterPro" id="IPR022703">
    <property type="entry name" value="DUF3533"/>
</dbReference>
<keyword evidence="5" id="KW-1185">Reference proteome</keyword>
<accession>A0ABQ8FWR6</accession>
<evidence type="ECO:0000256" key="2">
    <source>
        <dbReference type="SAM" id="Phobius"/>
    </source>
</evidence>
<feature type="compositionally biased region" description="Basic and acidic residues" evidence="1">
    <location>
        <begin position="467"/>
        <end position="480"/>
    </location>
</feature>
<organism evidence="4 5">
    <name type="scientific">Macrophomina phaseolina</name>
    <dbReference type="NCBI Taxonomy" id="35725"/>
    <lineage>
        <taxon>Eukaryota</taxon>
        <taxon>Fungi</taxon>
        <taxon>Dikarya</taxon>
        <taxon>Ascomycota</taxon>
        <taxon>Pezizomycotina</taxon>
        <taxon>Dothideomycetes</taxon>
        <taxon>Dothideomycetes incertae sedis</taxon>
        <taxon>Botryosphaeriales</taxon>
        <taxon>Botryosphaeriaceae</taxon>
        <taxon>Macrophomina</taxon>
    </lineage>
</organism>
<feature type="domain" description="DUF3533" evidence="3">
    <location>
        <begin position="33"/>
        <end position="401"/>
    </location>
</feature>
<dbReference type="InterPro" id="IPR053001">
    <property type="entry name" value="MNNG_permease-like"/>
</dbReference>
<keyword evidence="2" id="KW-0812">Transmembrane</keyword>
<feature type="transmembrane region" description="Helical" evidence="2">
    <location>
        <begin position="267"/>
        <end position="290"/>
    </location>
</feature>
<evidence type="ECO:0000313" key="5">
    <source>
        <dbReference type="Proteomes" id="UP000774617"/>
    </source>
</evidence>
<sequence length="519" mass="57858">MKLYPRALEKRYDRHHPAVLGDRHRFLWAALLNFLQLQLLFFSIFAYVFGAIYQQSGHVHNLSILYVDFDGGVIGQAVRDAYHSLRGPSFPTVVERPVSEYSTPELLRHAVCKKGYWAALFAAPAASSRLESALSGASSASAYNKSEALTFIWNGARYPTVADSAIAGNMHTLSDAARNAYVVANGSGALQSLACPSCSSPAAISVFTDPWHLTSANIQPTTQGSRLIYNTLVILLLLIQEFFYLGTINGLYVQYRILSRIHPMRIALVRLAISLSYTFVGSVAVTGMIWAFRAGWVVSVAQFFLTWMLLWLFAHANFLTLDIFTVWLPPPYVPMALITWAMINLASILVPLELAPGFYSWSYALPAHEAFQVLIDIWSRGCNPQLYHALPVLFTYEIVGIAMSILDTWRRCHYAVLAEEVQEKTFQQRVEKRLAELRRTEIPIPVDKEKGPSQAGTPEDEEAAMPGDEKRELQRLRSAESRATTLGPSFDLAFCSHRNPKPGDEEISSASVMGASDRK</sequence>
<evidence type="ECO:0000313" key="4">
    <source>
        <dbReference type="EMBL" id="KAH7031952.1"/>
    </source>
</evidence>
<feature type="transmembrane region" description="Helical" evidence="2">
    <location>
        <begin position="296"/>
        <end position="320"/>
    </location>
</feature>
<feature type="region of interest" description="Disordered" evidence="1">
    <location>
        <begin position="441"/>
        <end position="519"/>
    </location>
</feature>
<feature type="transmembrane region" description="Helical" evidence="2">
    <location>
        <begin position="332"/>
        <end position="352"/>
    </location>
</feature>
<dbReference type="EMBL" id="JAGTJR010000042">
    <property type="protein sequence ID" value="KAH7031952.1"/>
    <property type="molecule type" value="Genomic_DNA"/>
</dbReference>
<dbReference type="Pfam" id="PF12051">
    <property type="entry name" value="DUF3533"/>
    <property type="match status" value="1"/>
</dbReference>
<keyword evidence="2" id="KW-0472">Membrane</keyword>
<protein>
    <recommendedName>
        <fullName evidence="3">DUF3533 domain-containing protein</fullName>
    </recommendedName>
</protein>
<evidence type="ECO:0000259" key="3">
    <source>
        <dbReference type="Pfam" id="PF12051"/>
    </source>
</evidence>
<feature type="transmembrane region" description="Helical" evidence="2">
    <location>
        <begin position="227"/>
        <end position="246"/>
    </location>
</feature>
<dbReference type="PANTHER" id="PTHR34814:SF2">
    <property type="entry name" value="DUF3533 DOMAIN-CONTAINING PROTEIN"/>
    <property type="match status" value="1"/>
</dbReference>
<reference evidence="4 5" key="1">
    <citation type="journal article" date="2021" name="Nat. Commun.">
        <title>Genetic determinants of endophytism in the Arabidopsis root mycobiome.</title>
        <authorList>
            <person name="Mesny F."/>
            <person name="Miyauchi S."/>
            <person name="Thiergart T."/>
            <person name="Pickel B."/>
            <person name="Atanasova L."/>
            <person name="Karlsson M."/>
            <person name="Huettel B."/>
            <person name="Barry K.W."/>
            <person name="Haridas S."/>
            <person name="Chen C."/>
            <person name="Bauer D."/>
            <person name="Andreopoulos W."/>
            <person name="Pangilinan J."/>
            <person name="LaButti K."/>
            <person name="Riley R."/>
            <person name="Lipzen A."/>
            <person name="Clum A."/>
            <person name="Drula E."/>
            <person name="Henrissat B."/>
            <person name="Kohler A."/>
            <person name="Grigoriev I.V."/>
            <person name="Martin F.M."/>
            <person name="Hacquard S."/>
        </authorList>
    </citation>
    <scope>NUCLEOTIDE SEQUENCE [LARGE SCALE GENOMIC DNA]</scope>
    <source>
        <strain evidence="4 5">MPI-SDFR-AT-0080</strain>
    </source>
</reference>
<name>A0ABQ8FWR6_9PEZI</name>
<dbReference type="PANTHER" id="PTHR34814">
    <property type="entry name" value="NITROSOGUANIDINE RESISTANCE PROTEIN SNG1"/>
    <property type="match status" value="1"/>
</dbReference>